<evidence type="ECO:0000313" key="2">
    <source>
        <dbReference type="Proteomes" id="UP000600365"/>
    </source>
</evidence>
<reference evidence="1 2" key="1">
    <citation type="journal article" date="2014" name="Int. J. Syst. Evol. Microbiol.">
        <title>Complete genome sequence of Corynebacterium casei LMG S-19264T (=DSM 44701T), isolated from a smear-ripened cheese.</title>
        <authorList>
            <consortium name="US DOE Joint Genome Institute (JGI-PGF)"/>
            <person name="Walter F."/>
            <person name="Albersmeier A."/>
            <person name="Kalinowski J."/>
            <person name="Ruckert C."/>
        </authorList>
    </citation>
    <scope>NUCLEOTIDE SEQUENCE [LARGE SCALE GENOMIC DNA]</scope>
    <source>
        <strain evidence="1 2">CGMCC 4.7111</strain>
    </source>
</reference>
<dbReference type="SUPFAM" id="SSF54637">
    <property type="entry name" value="Thioesterase/thiol ester dehydrase-isomerase"/>
    <property type="match status" value="1"/>
</dbReference>
<dbReference type="Proteomes" id="UP000600365">
    <property type="component" value="Unassembled WGS sequence"/>
</dbReference>
<accession>A0A917YFL4</accession>
<name>A0A917YFL4_9ACTN</name>
<protein>
    <submittedName>
        <fullName evidence="1">Thioesterase</fullName>
    </submittedName>
</protein>
<dbReference type="CDD" id="cd00586">
    <property type="entry name" value="4HBT"/>
    <property type="match status" value="1"/>
</dbReference>
<proteinExistence type="predicted"/>
<organism evidence="1 2">
    <name type="scientific">Streptomyces albiflavescens</name>
    <dbReference type="NCBI Taxonomy" id="1623582"/>
    <lineage>
        <taxon>Bacteria</taxon>
        <taxon>Bacillati</taxon>
        <taxon>Actinomycetota</taxon>
        <taxon>Actinomycetes</taxon>
        <taxon>Kitasatosporales</taxon>
        <taxon>Streptomycetaceae</taxon>
        <taxon>Streptomyces</taxon>
    </lineage>
</organism>
<dbReference type="Pfam" id="PF13279">
    <property type="entry name" value="4HBT_2"/>
    <property type="match status" value="1"/>
</dbReference>
<sequence length="154" mass="16957">MTSTTPTTDAPGTDVGVLMPVIVHFDDLDPMGLLHNSRYQVLVERMWGWFWRDKGIGGKSGIEGDGFNVVKTFAITYDLPVAEVGEYAVHLWMERMGTTSATAGYRVCSADGKTTHAHGSRTVVRLDSATLTPTPWSERVWEIARTMGLPQDQA</sequence>
<dbReference type="AlphaFoldDB" id="A0A917YFL4"/>
<keyword evidence="2" id="KW-1185">Reference proteome</keyword>
<dbReference type="EMBL" id="BMMM01000025">
    <property type="protein sequence ID" value="GGN91177.1"/>
    <property type="molecule type" value="Genomic_DNA"/>
</dbReference>
<comment type="caution">
    <text evidence="1">The sequence shown here is derived from an EMBL/GenBank/DDBJ whole genome shotgun (WGS) entry which is preliminary data.</text>
</comment>
<dbReference type="RefSeq" id="WP_189191728.1">
    <property type="nucleotide sequence ID" value="NZ_BMMM01000025.1"/>
</dbReference>
<dbReference type="Gene3D" id="3.10.129.10">
    <property type="entry name" value="Hotdog Thioesterase"/>
    <property type="match status" value="1"/>
</dbReference>
<gene>
    <name evidence="1" type="ORF">GCM10011579_087770</name>
</gene>
<dbReference type="InterPro" id="IPR029069">
    <property type="entry name" value="HotDog_dom_sf"/>
</dbReference>
<evidence type="ECO:0000313" key="1">
    <source>
        <dbReference type="EMBL" id="GGN91177.1"/>
    </source>
</evidence>